<dbReference type="InterPro" id="IPR046358">
    <property type="entry name" value="Flagellin_C"/>
</dbReference>
<keyword evidence="6" id="KW-0282">Flagellum</keyword>
<keyword evidence="6" id="KW-0966">Cell projection</keyword>
<feature type="domain" description="Flagellin C-terminal" evidence="5">
    <location>
        <begin position="210"/>
        <end position="292"/>
    </location>
</feature>
<dbReference type="KEGG" id="mprt:ET475_08855"/>
<comment type="subcellular location">
    <subcellularLocation>
        <location evidence="1">Bacterial flagellum</location>
    </subcellularLocation>
</comment>
<dbReference type="OrthoDB" id="9758307at2"/>
<dbReference type="PANTHER" id="PTHR42792">
    <property type="entry name" value="FLAGELLIN"/>
    <property type="match status" value="1"/>
</dbReference>
<gene>
    <name evidence="6" type="primary">flgL</name>
    <name evidence="6" type="ORF">ET475_08855</name>
</gene>
<dbReference type="NCBIfam" id="TIGR02550">
    <property type="entry name" value="flagell_flgL"/>
    <property type="match status" value="1"/>
</dbReference>
<dbReference type="Proteomes" id="UP000293995">
    <property type="component" value="Chromosome"/>
</dbReference>
<evidence type="ECO:0000259" key="5">
    <source>
        <dbReference type="Pfam" id="PF00700"/>
    </source>
</evidence>
<accession>A0A4P6EIT5</accession>
<feature type="domain" description="Flagellin N-terminal" evidence="4">
    <location>
        <begin position="9"/>
        <end position="141"/>
    </location>
</feature>
<dbReference type="InterPro" id="IPR001492">
    <property type="entry name" value="Flagellin"/>
</dbReference>
<dbReference type="RefSeq" id="WP_129388772.1">
    <property type="nucleotide sequence ID" value="NZ_CP035494.1"/>
</dbReference>
<dbReference type="EMBL" id="CP035494">
    <property type="protein sequence ID" value="QAY60087.1"/>
    <property type="molecule type" value="Genomic_DNA"/>
</dbReference>
<proteinExistence type="inferred from homology"/>
<keyword evidence="3" id="KW-0975">Bacterial flagellum</keyword>
<dbReference type="AlphaFoldDB" id="A0A4P6EIT5"/>
<evidence type="ECO:0000313" key="7">
    <source>
        <dbReference type="Proteomes" id="UP000293995"/>
    </source>
</evidence>
<dbReference type="InterPro" id="IPR013384">
    <property type="entry name" value="Flagell_FlgL"/>
</dbReference>
<protein>
    <submittedName>
        <fullName evidence="6">Flagellar hook-associated protein 3</fullName>
    </submittedName>
</protein>
<dbReference type="SUPFAM" id="SSF64518">
    <property type="entry name" value="Phase 1 flagellin"/>
    <property type="match status" value="1"/>
</dbReference>
<evidence type="ECO:0000259" key="4">
    <source>
        <dbReference type="Pfam" id="PF00669"/>
    </source>
</evidence>
<evidence type="ECO:0000313" key="6">
    <source>
        <dbReference type="EMBL" id="QAY60087.1"/>
    </source>
</evidence>
<dbReference type="GO" id="GO:0071973">
    <property type="term" value="P:bacterial-type flagellum-dependent cell motility"/>
    <property type="evidence" value="ECO:0007669"/>
    <property type="project" value="InterPro"/>
</dbReference>
<evidence type="ECO:0000256" key="3">
    <source>
        <dbReference type="ARBA" id="ARBA00023143"/>
    </source>
</evidence>
<dbReference type="GO" id="GO:0005198">
    <property type="term" value="F:structural molecule activity"/>
    <property type="evidence" value="ECO:0007669"/>
    <property type="project" value="InterPro"/>
</dbReference>
<comment type="similarity">
    <text evidence="2">Belongs to the bacterial flagellin family.</text>
</comment>
<keyword evidence="6" id="KW-0969">Cilium</keyword>
<evidence type="ECO:0000256" key="2">
    <source>
        <dbReference type="ARBA" id="ARBA00005709"/>
    </source>
</evidence>
<dbReference type="PANTHER" id="PTHR42792:SF1">
    <property type="entry name" value="FLAGELLAR HOOK-ASSOCIATED PROTEIN 3"/>
    <property type="match status" value="1"/>
</dbReference>
<evidence type="ECO:0000256" key="1">
    <source>
        <dbReference type="ARBA" id="ARBA00004365"/>
    </source>
</evidence>
<name>A0A4P6EIT5_9MICO</name>
<dbReference type="Pfam" id="PF00669">
    <property type="entry name" value="Flagellin_N"/>
    <property type="match status" value="1"/>
</dbReference>
<dbReference type="Pfam" id="PF00700">
    <property type="entry name" value="Flagellin_C"/>
    <property type="match status" value="1"/>
</dbReference>
<dbReference type="Gene3D" id="1.20.1330.10">
    <property type="entry name" value="f41 fragment of flagellin, N-terminal domain"/>
    <property type="match status" value="1"/>
</dbReference>
<dbReference type="InterPro" id="IPR001029">
    <property type="entry name" value="Flagellin_N"/>
</dbReference>
<organism evidence="6 7">
    <name type="scientific">Microbacterium protaetiae</name>
    <dbReference type="NCBI Taxonomy" id="2509458"/>
    <lineage>
        <taxon>Bacteria</taxon>
        <taxon>Bacillati</taxon>
        <taxon>Actinomycetota</taxon>
        <taxon>Actinomycetes</taxon>
        <taxon>Micrococcales</taxon>
        <taxon>Microbacteriaceae</taxon>
        <taxon>Microbacterium</taxon>
    </lineage>
</organism>
<sequence length="293" mass="31089">MISRVTATSMSQTAMRHLQANLTQLSRLQEQATSQRAFSAPSEDPSAAATALQLHAQQQRNSQYARNINDGLAWVTTVDSAISASTSLLRRARDLTVQGANDGALDATAKEAIAVELEGIRSELLAQANTKILGRTVFAGTSDAGVAFDDDDFTGTAGAEVTRRISDNVTVRVDADGAEVYGSGNDSVFALLDSIVADLRSGVDVSGRLTQIDDRMTAMLGAQGAVGARQSQIERAKESTVDESVSLEARRAAVEDADSVEVLVRLQSQELVYRSALAVTGRVLQPSLMDFLA</sequence>
<dbReference type="GO" id="GO:0009424">
    <property type="term" value="C:bacterial-type flagellum hook"/>
    <property type="evidence" value="ECO:0007669"/>
    <property type="project" value="InterPro"/>
</dbReference>
<keyword evidence="7" id="KW-1185">Reference proteome</keyword>
<reference evidence="6 7" key="1">
    <citation type="submission" date="2019-01" db="EMBL/GenBank/DDBJ databases">
        <title>Genome sequencing of strain DFW100M-13.</title>
        <authorList>
            <person name="Heo J."/>
            <person name="Kim S.-J."/>
            <person name="Kim J.-S."/>
            <person name="Hong S.-B."/>
            <person name="Kwon S.-W."/>
        </authorList>
    </citation>
    <scope>NUCLEOTIDE SEQUENCE [LARGE SCALE GENOMIC DNA]</scope>
    <source>
        <strain evidence="6 7">DFW100M-13</strain>
    </source>
</reference>